<keyword evidence="1" id="KW-0175">Coiled coil</keyword>
<proteinExistence type="predicted"/>
<evidence type="ECO:0000256" key="1">
    <source>
        <dbReference type="SAM" id="Coils"/>
    </source>
</evidence>
<dbReference type="EMBL" id="CAJJDO010000122">
    <property type="protein sequence ID" value="CAD8199779.1"/>
    <property type="molecule type" value="Genomic_DNA"/>
</dbReference>
<keyword evidence="3" id="KW-1185">Reference proteome</keyword>
<organism evidence="2 3">
    <name type="scientific">Paramecium pentaurelia</name>
    <dbReference type="NCBI Taxonomy" id="43138"/>
    <lineage>
        <taxon>Eukaryota</taxon>
        <taxon>Sar</taxon>
        <taxon>Alveolata</taxon>
        <taxon>Ciliophora</taxon>
        <taxon>Intramacronucleata</taxon>
        <taxon>Oligohymenophorea</taxon>
        <taxon>Peniculida</taxon>
        <taxon>Parameciidae</taxon>
        <taxon>Paramecium</taxon>
    </lineage>
</organism>
<comment type="caution">
    <text evidence="2">The sequence shown here is derived from an EMBL/GenBank/DDBJ whole genome shotgun (WGS) entry which is preliminary data.</text>
</comment>
<dbReference type="Proteomes" id="UP000689195">
    <property type="component" value="Unassembled WGS sequence"/>
</dbReference>
<name>A0A8S1XG42_9CILI</name>
<evidence type="ECO:0000313" key="3">
    <source>
        <dbReference type="Proteomes" id="UP000689195"/>
    </source>
</evidence>
<evidence type="ECO:0000313" key="2">
    <source>
        <dbReference type="EMBL" id="CAD8199779.1"/>
    </source>
</evidence>
<protein>
    <submittedName>
        <fullName evidence="2">Uncharacterized protein</fullName>
    </submittedName>
</protein>
<accession>A0A8S1XG42</accession>
<dbReference type="OrthoDB" id="295934at2759"/>
<reference evidence="2" key="1">
    <citation type="submission" date="2021-01" db="EMBL/GenBank/DDBJ databases">
        <authorList>
            <consortium name="Genoscope - CEA"/>
            <person name="William W."/>
        </authorList>
    </citation>
    <scope>NUCLEOTIDE SEQUENCE</scope>
</reference>
<sequence length="400" mass="46861">MKAMLHTLQKRGSMTLIEPINDGMDKVQEKHQIVQNYVDQVDQKTVIAIEREEERVNQRYFHLMNQLERLMFQIQKLEEKKQQQKDLDNHPAVKEMVYELHKLQKYQKALQDYHGKMVEQIKLNNLTIQQLKQTVYQKRVEIRDIVRDSFRIQDEIMKTRQGKRAISIVRDSADMFLTMPATNIPKPSNLPNIPLKHKSKSTLLHIMRNAQSPNQQEKVNDIVFVYNKVQQLRKKAAQSTLIIQQVTNKYCQIKQLMSECAMISIQNFKSKQKITNKNGYANSIYFDMSTLNISKNESSIIKERKIQNILYDTLQQIMIDLIDSRQKTDLNGSSIADSIIRNSVSQEQFMQFTSVQILGLLALQPRLLNELIGIFELKQKQIGLLCNKTRQFQKQLGLQQ</sequence>
<feature type="coiled-coil region" evidence="1">
    <location>
        <begin position="60"/>
        <end position="87"/>
    </location>
</feature>
<dbReference type="AlphaFoldDB" id="A0A8S1XG42"/>
<gene>
    <name evidence="2" type="ORF">PPENT_87.1.T1220144</name>
</gene>